<dbReference type="PANTHER" id="PTHR34504:SF2">
    <property type="entry name" value="UPF0150 PROTEIN SSL0259"/>
    <property type="match status" value="1"/>
</dbReference>
<dbReference type="AlphaFoldDB" id="A0A895YH58"/>
<dbReference type="Proteomes" id="UP000662857">
    <property type="component" value="Chromosome"/>
</dbReference>
<dbReference type="EMBL" id="CP070499">
    <property type="protein sequence ID" value="QSB14723.1"/>
    <property type="molecule type" value="Genomic_DNA"/>
</dbReference>
<dbReference type="InterPro" id="IPR031807">
    <property type="entry name" value="HicB-like"/>
</dbReference>
<dbReference type="Pfam" id="PF15919">
    <property type="entry name" value="HicB_lk_antitox"/>
    <property type="match status" value="1"/>
</dbReference>
<dbReference type="InterPro" id="IPR051404">
    <property type="entry name" value="TA_system_antitoxin"/>
</dbReference>
<reference evidence="2" key="1">
    <citation type="submission" date="2021-02" db="EMBL/GenBank/DDBJ databases">
        <title>Natrosporangium hydrolyticum gen. nov., sp. nov, a haloalkaliphilic actinobacterium from a soda solonchak soil.</title>
        <authorList>
            <person name="Sorokin D.Y."/>
            <person name="Khijniak T.V."/>
            <person name="Zakharycheva A.P."/>
            <person name="Boueva O.V."/>
            <person name="Ariskina E.V."/>
            <person name="Hahnke R.L."/>
            <person name="Bunk B."/>
            <person name="Sproer C."/>
            <person name="Schumann P."/>
            <person name="Evtushenko L.I."/>
            <person name="Kublanov I.V."/>
        </authorList>
    </citation>
    <scope>NUCLEOTIDE SEQUENCE</scope>
    <source>
        <strain evidence="2">DSM 106523</strain>
    </source>
</reference>
<proteinExistence type="predicted"/>
<accession>A0A895YH58</accession>
<dbReference type="RefSeq" id="WP_239676876.1">
    <property type="nucleotide sequence ID" value="NZ_CP070499.1"/>
</dbReference>
<name>A0A895YH58_9ACTN</name>
<dbReference type="InterPro" id="IPR035069">
    <property type="entry name" value="TTHA1013/TTHA0281-like"/>
</dbReference>
<evidence type="ECO:0000313" key="3">
    <source>
        <dbReference type="Proteomes" id="UP000662857"/>
    </source>
</evidence>
<organism evidence="2 3">
    <name type="scientific">Natronosporangium hydrolyticum</name>
    <dbReference type="NCBI Taxonomy" id="2811111"/>
    <lineage>
        <taxon>Bacteria</taxon>
        <taxon>Bacillati</taxon>
        <taxon>Actinomycetota</taxon>
        <taxon>Actinomycetes</taxon>
        <taxon>Micromonosporales</taxon>
        <taxon>Micromonosporaceae</taxon>
        <taxon>Natronosporangium</taxon>
    </lineage>
</organism>
<protein>
    <submittedName>
        <fullName evidence="2">Type II toxin-antitoxin system HicB family antitoxin</fullName>
    </submittedName>
</protein>
<feature type="domain" description="HicB-like antitoxin of toxin-antitoxin system" evidence="1">
    <location>
        <begin position="4"/>
        <end position="65"/>
    </location>
</feature>
<sequence length="72" mass="7521">MSGYAVVIERAEDGGYGVWSPDLPGCVALGDTPAEAVEEMRAAIRLHVELLQERGEPVPEPTAVGVDMVAAA</sequence>
<dbReference type="SUPFAM" id="SSF143100">
    <property type="entry name" value="TTHA1013/TTHA0281-like"/>
    <property type="match status" value="1"/>
</dbReference>
<keyword evidence="3" id="KW-1185">Reference proteome</keyword>
<gene>
    <name evidence="2" type="ORF">JQS43_25255</name>
</gene>
<dbReference type="Gene3D" id="3.30.160.250">
    <property type="match status" value="1"/>
</dbReference>
<dbReference type="PANTHER" id="PTHR34504">
    <property type="entry name" value="ANTITOXIN HICB"/>
    <property type="match status" value="1"/>
</dbReference>
<dbReference type="KEGG" id="nhy:JQS43_25255"/>
<evidence type="ECO:0000313" key="2">
    <source>
        <dbReference type="EMBL" id="QSB14723.1"/>
    </source>
</evidence>
<evidence type="ECO:0000259" key="1">
    <source>
        <dbReference type="Pfam" id="PF15919"/>
    </source>
</evidence>